<sequence length="466" mass="50641">MHNYQSLEVEKVSEARSEMDSGTARCIHQTLDMAISSGAGAADIVLAESESRSLKAQKGKISENKISASRIMGLRVEKNGRVGLSYSESLLEKDLRTMVEMALSNTQFTKEDPSRGIHSRASEALLPDCSAQYCPEAEQSSLEEKEALTLSLESEPLARDARVQVVPYNGFGESRSGHYVANSNGVFCYERSRGYNCYTYVLMEEGGVKADYGESSMARRFADLDPEFCVSEALAEATMLLGAKPIAGGNYDVIFSPEALASLLSCFEVMFSGFAAKTKTNPMRDKLGLSIASEKLQIIDMPRYRDSLHMQFFDSEGLVPRDLMLIENGMLKNFYHNCETAKYFGVESNARGARSAGGNLGTAGNCLLIVPDRGGADMRSGRFLEVQELSGLHSGCDATSGDFSLPCTGRLYQNGEVLQGVRDVTLAGNFYKMLQQISAVGSELKSTGGKSFFTPDLRFSGLTVAG</sequence>
<proteinExistence type="inferred from homology"/>
<protein>
    <submittedName>
        <fullName evidence="5">TldD/PmbA family protein</fullName>
    </submittedName>
</protein>
<dbReference type="PANTHER" id="PTHR43421:SF1">
    <property type="entry name" value="METALLOPROTEASE PMBA"/>
    <property type="match status" value="1"/>
</dbReference>
<keyword evidence="6" id="KW-1185">Reference proteome</keyword>
<evidence type="ECO:0000256" key="1">
    <source>
        <dbReference type="ARBA" id="ARBA00005836"/>
    </source>
</evidence>
<evidence type="ECO:0000259" key="4">
    <source>
        <dbReference type="Pfam" id="PF19290"/>
    </source>
</evidence>
<dbReference type="InterPro" id="IPR045570">
    <property type="entry name" value="Metalloprtase-TldD/E_cen_dom"/>
</dbReference>
<dbReference type="InterPro" id="IPR047657">
    <property type="entry name" value="PmbA"/>
</dbReference>
<comment type="similarity">
    <text evidence="1">Belongs to the peptidase U62 family.</text>
</comment>
<dbReference type="InterPro" id="IPR035068">
    <property type="entry name" value="TldD/PmbA_N"/>
</dbReference>
<evidence type="ECO:0000313" key="6">
    <source>
        <dbReference type="Proteomes" id="UP001228690"/>
    </source>
</evidence>
<dbReference type="Proteomes" id="UP001228690">
    <property type="component" value="Chromosome"/>
</dbReference>
<dbReference type="PANTHER" id="PTHR43421">
    <property type="entry name" value="METALLOPROTEASE PMBA"/>
    <property type="match status" value="1"/>
</dbReference>
<dbReference type="InterPro" id="IPR045569">
    <property type="entry name" value="Metalloprtase-TldD/E_C"/>
</dbReference>
<evidence type="ECO:0000259" key="2">
    <source>
        <dbReference type="Pfam" id="PF01523"/>
    </source>
</evidence>
<evidence type="ECO:0000313" key="5">
    <source>
        <dbReference type="EMBL" id="WGK68783.1"/>
    </source>
</evidence>
<evidence type="ECO:0000259" key="3">
    <source>
        <dbReference type="Pfam" id="PF19289"/>
    </source>
</evidence>
<feature type="domain" description="Metalloprotease TldD/E C-terminal" evidence="3">
    <location>
        <begin position="249"/>
        <end position="466"/>
    </location>
</feature>
<name>A0ABY8MHZ0_9SPIO</name>
<dbReference type="SUPFAM" id="SSF111283">
    <property type="entry name" value="Putative modulator of DNA gyrase, PmbA/TldD"/>
    <property type="match status" value="1"/>
</dbReference>
<feature type="domain" description="Metalloprotease TldD/E central" evidence="4">
    <location>
        <begin position="138"/>
        <end position="241"/>
    </location>
</feature>
<gene>
    <name evidence="5" type="ORF">P0082_09880</name>
</gene>
<dbReference type="Pfam" id="PF01523">
    <property type="entry name" value="PmbA_TldD_1st"/>
    <property type="match status" value="1"/>
</dbReference>
<dbReference type="EMBL" id="CP123443">
    <property type="protein sequence ID" value="WGK68783.1"/>
    <property type="molecule type" value="Genomic_DNA"/>
</dbReference>
<accession>A0ABY8MHZ0</accession>
<feature type="domain" description="Metalloprotease TldD/E N-terminal" evidence="2">
    <location>
        <begin position="42"/>
        <end position="105"/>
    </location>
</feature>
<dbReference type="InterPro" id="IPR036059">
    <property type="entry name" value="TldD/PmbA_sf"/>
</dbReference>
<dbReference type="RefSeq" id="WP_326926969.1">
    <property type="nucleotide sequence ID" value="NZ_CP123443.1"/>
</dbReference>
<dbReference type="Gene3D" id="3.30.2290.10">
    <property type="entry name" value="PmbA/TldD superfamily"/>
    <property type="match status" value="1"/>
</dbReference>
<dbReference type="Pfam" id="PF19289">
    <property type="entry name" value="PmbA_TldD_3rd"/>
    <property type="match status" value="1"/>
</dbReference>
<dbReference type="Pfam" id="PF19290">
    <property type="entry name" value="PmbA_TldD_2nd"/>
    <property type="match status" value="1"/>
</dbReference>
<organism evidence="5 6">
    <name type="scientific">Candidatus Haliotispira prima</name>
    <dbReference type="NCBI Taxonomy" id="3034016"/>
    <lineage>
        <taxon>Bacteria</taxon>
        <taxon>Pseudomonadati</taxon>
        <taxon>Spirochaetota</taxon>
        <taxon>Spirochaetia</taxon>
        <taxon>Spirochaetales</taxon>
        <taxon>Spirochaetaceae</taxon>
        <taxon>Candidatus Haliotispira</taxon>
    </lineage>
</organism>
<reference evidence="5 6" key="1">
    <citation type="submission" date="2023-04" db="EMBL/GenBank/DDBJ databases">
        <title>Spirochaete genome identified in red abalone sample constitutes a novel genus.</title>
        <authorList>
            <person name="Sharma S.P."/>
            <person name="Purcell C.M."/>
            <person name="Hyde J.R."/>
            <person name="Severin A.J."/>
        </authorList>
    </citation>
    <scope>NUCLEOTIDE SEQUENCE [LARGE SCALE GENOMIC DNA]</scope>
    <source>
        <strain evidence="5 6">SP-2023</strain>
    </source>
</reference>
<dbReference type="InterPro" id="IPR002510">
    <property type="entry name" value="Metalloprtase-TldD/E_N"/>
</dbReference>